<evidence type="ECO:0000256" key="2">
    <source>
        <dbReference type="SAM" id="MobiDB-lite"/>
    </source>
</evidence>
<accession>I7MH99</accession>
<gene>
    <name evidence="3" type="ORF">TTHERM_00348260</name>
</gene>
<feature type="compositionally biased region" description="Low complexity" evidence="2">
    <location>
        <begin position="33"/>
        <end position="55"/>
    </location>
</feature>
<feature type="compositionally biased region" description="Polar residues" evidence="2">
    <location>
        <begin position="104"/>
        <end position="115"/>
    </location>
</feature>
<feature type="compositionally biased region" description="Polar residues" evidence="2">
    <location>
        <begin position="445"/>
        <end position="464"/>
    </location>
</feature>
<dbReference type="GeneID" id="7836209"/>
<dbReference type="KEGG" id="tet:TTHERM_00348260"/>
<proteinExistence type="predicted"/>
<evidence type="ECO:0000256" key="1">
    <source>
        <dbReference type="SAM" id="Coils"/>
    </source>
</evidence>
<feature type="compositionally biased region" description="Low complexity" evidence="2">
    <location>
        <begin position="208"/>
        <end position="240"/>
    </location>
</feature>
<dbReference type="InParanoid" id="I7MH99"/>
<feature type="region of interest" description="Disordered" evidence="2">
    <location>
        <begin position="199"/>
        <end position="296"/>
    </location>
</feature>
<sequence length="699" mass="79495">MKPNREAVRNIRVLSQTSGNQDLNRQSLTNHPNQNNNSMNIVSNNINTSQQNNSSFAHTSGDASTSINTRPNNSSSVNKSNAAPHSQQNQLNYTNGFSAAADNPNKTQTSLSPFSNKNTRVLKETANNNQGSQNTNPIHLINSTGGISFLNGQPQLQQQQQSLLSEQMKKLKEDLQRKERIKKMQQEKLAGSIVVGQQMQQNTSGNKQTIQQSQQQQQRNSHQHIQQIIQHQQQQLQQQQQPPPKQDFRKEIERRFQRSNVNKTFIFPRKKRNGNLNTISGGEPVESNNSSSDSSLDSIKDVTVYDLRSQNNKINSLRRVQRSTTDHSLGGTRPLVSDSPEIKNTQNQNNINNQSISQFNKNSYKQQQTISSSSQQVKTEGDEQQQSQSNNYARTHSSISKPVSMITQQHQQQAILNRENQQFSSLNQKLLGSVLVGQQLQKNDSSVQQPFSQTNGFLSNSNTKPMKRGEIAKSANKSYDHKIQNASTTFTTIQSKSSNSRRPQQSQGFDNTKDYQESITNPRYATEFSPEKKSNISDFLNNVSIQNNQSSINYDSYNRQHSKSQSGNKINNAQVVFNKNQVSLSKNGARNTQNNMRIFQMKNDQLQKIYKSNIKRNEYQQNNLSQDNYSAMRVQTEGSEPQNKNNIYNKQELYKKFKVSQVPQQNNLINSNVFSSQQQQMFNQNNISFKKQKLPVLQQ</sequence>
<feature type="compositionally biased region" description="Polar residues" evidence="2">
    <location>
        <begin position="13"/>
        <end position="32"/>
    </location>
</feature>
<organism evidence="3 4">
    <name type="scientific">Tetrahymena thermophila (strain SB210)</name>
    <dbReference type="NCBI Taxonomy" id="312017"/>
    <lineage>
        <taxon>Eukaryota</taxon>
        <taxon>Sar</taxon>
        <taxon>Alveolata</taxon>
        <taxon>Ciliophora</taxon>
        <taxon>Intramacronucleata</taxon>
        <taxon>Oligohymenophorea</taxon>
        <taxon>Hymenostomatida</taxon>
        <taxon>Tetrahymenina</taxon>
        <taxon>Tetrahymenidae</taxon>
        <taxon>Tetrahymena</taxon>
    </lineage>
</organism>
<name>I7MH99_TETTS</name>
<feature type="region of interest" description="Disordered" evidence="2">
    <location>
        <begin position="490"/>
        <end position="517"/>
    </location>
</feature>
<keyword evidence="4" id="KW-1185">Reference proteome</keyword>
<dbReference type="Proteomes" id="UP000009168">
    <property type="component" value="Unassembled WGS sequence"/>
</dbReference>
<dbReference type="AlphaFoldDB" id="I7MH99"/>
<evidence type="ECO:0000313" key="4">
    <source>
        <dbReference type="Proteomes" id="UP000009168"/>
    </source>
</evidence>
<protein>
    <submittedName>
        <fullName evidence="3">Uncharacterized protein</fullName>
    </submittedName>
</protein>
<feature type="region of interest" description="Disordered" evidence="2">
    <location>
        <begin position="315"/>
        <end position="398"/>
    </location>
</feature>
<feature type="compositionally biased region" description="Low complexity" evidence="2">
    <location>
        <begin position="287"/>
        <end position="296"/>
    </location>
</feature>
<feature type="region of interest" description="Disordered" evidence="2">
    <location>
        <begin position="1"/>
        <end position="115"/>
    </location>
</feature>
<reference evidence="4" key="1">
    <citation type="journal article" date="2006" name="PLoS Biol.">
        <title>Macronuclear genome sequence of the ciliate Tetrahymena thermophila, a model eukaryote.</title>
        <authorList>
            <person name="Eisen J.A."/>
            <person name="Coyne R.S."/>
            <person name="Wu M."/>
            <person name="Wu D."/>
            <person name="Thiagarajan M."/>
            <person name="Wortman J.R."/>
            <person name="Badger J.H."/>
            <person name="Ren Q."/>
            <person name="Amedeo P."/>
            <person name="Jones K.M."/>
            <person name="Tallon L.J."/>
            <person name="Delcher A.L."/>
            <person name="Salzberg S.L."/>
            <person name="Silva J.C."/>
            <person name="Haas B.J."/>
            <person name="Majoros W.H."/>
            <person name="Farzad M."/>
            <person name="Carlton J.M."/>
            <person name="Smith R.K. Jr."/>
            <person name="Garg J."/>
            <person name="Pearlman R.E."/>
            <person name="Karrer K.M."/>
            <person name="Sun L."/>
            <person name="Manning G."/>
            <person name="Elde N.C."/>
            <person name="Turkewitz A.P."/>
            <person name="Asai D.J."/>
            <person name="Wilkes D.E."/>
            <person name="Wang Y."/>
            <person name="Cai H."/>
            <person name="Collins K."/>
            <person name="Stewart B.A."/>
            <person name="Lee S.R."/>
            <person name="Wilamowska K."/>
            <person name="Weinberg Z."/>
            <person name="Ruzzo W.L."/>
            <person name="Wloga D."/>
            <person name="Gaertig J."/>
            <person name="Frankel J."/>
            <person name="Tsao C.-C."/>
            <person name="Gorovsky M.A."/>
            <person name="Keeling P.J."/>
            <person name="Waller R.F."/>
            <person name="Patron N.J."/>
            <person name="Cherry J.M."/>
            <person name="Stover N.A."/>
            <person name="Krieger C.J."/>
            <person name="del Toro C."/>
            <person name="Ryder H.F."/>
            <person name="Williamson S.C."/>
            <person name="Barbeau R.A."/>
            <person name="Hamilton E.P."/>
            <person name="Orias E."/>
        </authorList>
    </citation>
    <scope>NUCLEOTIDE SEQUENCE [LARGE SCALE GENOMIC DNA]</scope>
    <source>
        <strain evidence="4">SB210</strain>
    </source>
</reference>
<feature type="compositionally biased region" description="Low complexity" evidence="2">
    <location>
        <begin position="342"/>
        <end position="376"/>
    </location>
</feature>
<feature type="region of interest" description="Disordered" evidence="2">
    <location>
        <begin position="445"/>
        <end position="465"/>
    </location>
</feature>
<keyword evidence="1" id="KW-0175">Coiled coil</keyword>
<feature type="compositionally biased region" description="Polar residues" evidence="2">
    <location>
        <begin position="384"/>
        <end position="398"/>
    </location>
</feature>
<evidence type="ECO:0000313" key="3">
    <source>
        <dbReference type="EMBL" id="EAS02736.2"/>
    </source>
</evidence>
<feature type="compositionally biased region" description="Polar residues" evidence="2">
    <location>
        <begin position="56"/>
        <end position="71"/>
    </location>
</feature>
<dbReference type="RefSeq" id="XP_001022981.2">
    <property type="nucleotide sequence ID" value="XM_001022981.2"/>
</dbReference>
<feature type="coiled-coil region" evidence="1">
    <location>
        <begin position="161"/>
        <end position="188"/>
    </location>
</feature>
<feature type="compositionally biased region" description="Low complexity" evidence="2">
    <location>
        <begin position="72"/>
        <end position="81"/>
    </location>
</feature>
<dbReference type="EMBL" id="GG662523">
    <property type="protein sequence ID" value="EAS02736.2"/>
    <property type="molecule type" value="Genomic_DNA"/>
</dbReference>
<feature type="compositionally biased region" description="Polar residues" evidence="2">
    <location>
        <begin position="83"/>
        <end position="97"/>
    </location>
</feature>
<feature type="compositionally biased region" description="Polar residues" evidence="2">
    <location>
        <begin position="490"/>
        <end position="510"/>
    </location>
</feature>
<feature type="compositionally biased region" description="Basic and acidic residues" evidence="2">
    <location>
        <begin position="246"/>
        <end position="256"/>
    </location>
</feature>